<proteinExistence type="predicted"/>
<keyword evidence="1" id="KW-0732">Signal</keyword>
<accession>A0A1X7NZF5</accession>
<dbReference type="RefSeq" id="WP_085476677.1">
    <property type="nucleotide sequence ID" value="NZ_FXBM01000002.1"/>
</dbReference>
<sequence>MVRASSIIATAVAGVLTLAQFGVGAAFAASVLVDSSDLGTALADQRAAESFTPDATISGFAERTAMSERGRALYYASSPAVEPTEGFNALCGYGASDEIVLGCYTGSDIYISDVTNPDLDGIRDVTAAHEMLHAAWVRLDASEQEALGAELEEAYAALPQDGPIAERLELYRTGGLGERVNELHSILGTEVAELSPELEEHYAAYFSDRSVVVGLNARYEAVFTDLENRITDLVARIDAMYADLTARVDANNADYDALNVEIDDFNARADSGDFASEADFEAERADLLARGDAIDATRDAIDADIAVYDGLRAELEGLNADASALNQSIESR</sequence>
<evidence type="ECO:0000313" key="2">
    <source>
        <dbReference type="EMBL" id="SMH43839.1"/>
    </source>
</evidence>
<dbReference type="Proteomes" id="UP000193711">
    <property type="component" value="Unassembled WGS sequence"/>
</dbReference>
<evidence type="ECO:0000313" key="3">
    <source>
        <dbReference type="Proteomes" id="UP000193711"/>
    </source>
</evidence>
<reference evidence="3" key="1">
    <citation type="submission" date="2017-04" db="EMBL/GenBank/DDBJ databases">
        <authorList>
            <person name="Varghese N."/>
            <person name="Submissions S."/>
        </authorList>
    </citation>
    <scope>NUCLEOTIDE SEQUENCE [LARGE SCALE GENOMIC DNA]</scope>
    <source>
        <strain evidence="3">VKM Ac-2121</strain>
    </source>
</reference>
<dbReference type="EMBL" id="FXBM01000002">
    <property type="protein sequence ID" value="SMH43839.1"/>
    <property type="molecule type" value="Genomic_DNA"/>
</dbReference>
<dbReference type="OrthoDB" id="9787474at2"/>
<dbReference type="AlphaFoldDB" id="A0A1X7NZF5"/>
<keyword evidence="3" id="KW-1185">Reference proteome</keyword>
<gene>
    <name evidence="2" type="ORF">SAMN06295885_2239</name>
</gene>
<protein>
    <submittedName>
        <fullName evidence="2">Uncharacterized protein</fullName>
    </submittedName>
</protein>
<evidence type="ECO:0000256" key="1">
    <source>
        <dbReference type="SAM" id="SignalP"/>
    </source>
</evidence>
<dbReference type="STRING" id="1891671.SAMN06295885_2239"/>
<feature type="signal peptide" evidence="1">
    <location>
        <begin position="1"/>
        <end position="28"/>
    </location>
</feature>
<feature type="chain" id="PRO_5012801476" evidence="1">
    <location>
        <begin position="29"/>
        <end position="332"/>
    </location>
</feature>
<name>A0A1X7NZF5_9MICO</name>
<organism evidence="2 3">
    <name type="scientific">Rathayibacter oskolensis</name>
    <dbReference type="NCBI Taxonomy" id="1891671"/>
    <lineage>
        <taxon>Bacteria</taxon>
        <taxon>Bacillati</taxon>
        <taxon>Actinomycetota</taxon>
        <taxon>Actinomycetes</taxon>
        <taxon>Micrococcales</taxon>
        <taxon>Microbacteriaceae</taxon>
        <taxon>Rathayibacter</taxon>
    </lineage>
</organism>